<keyword evidence="3" id="KW-1185">Reference proteome</keyword>
<name>A0A2Z6AY07_9BACT</name>
<proteinExistence type="predicted"/>
<dbReference type="Gene3D" id="3.40.50.11590">
    <property type="match status" value="1"/>
</dbReference>
<dbReference type="SUPFAM" id="SSF159713">
    <property type="entry name" value="Dhaf3308-like"/>
    <property type="match status" value="1"/>
</dbReference>
<evidence type="ECO:0000313" key="3">
    <source>
        <dbReference type="Proteomes" id="UP000269883"/>
    </source>
</evidence>
<protein>
    <recommendedName>
        <fullName evidence="1">Putative heavy-metal chelation domain-containing protein</fullName>
    </recommendedName>
</protein>
<sequence>MNQILNEVRERAVKVWKQENMLDRSVRVFTGPLNVKEAIGNPEGDDFPIQQGKERLMEAGFGDARGQAFTDDFGAHSATLGEIAQLPFDSNFNRAVFVAAFNAAMCSLGRAGNTVHCRDQGPHECSLALPGYLRGEYGEPRITLVGFQPAMIEAVNAHFKLRVLDLDPDNVGQIKRGVLVEGPDTAAEALAWADLLMITGTTLANGSIDDFIDLSGKAKNGADVLFYGTTIAAAAELMGWPRFCPMSS</sequence>
<reference evidence="2 3" key="1">
    <citation type="journal article" date="2018" name="Sci. Adv.">
        <title>Multi-heme cytochromes provide a pathway for survival in energy-limited environments.</title>
        <authorList>
            <person name="Deng X."/>
            <person name="Dohmae N."/>
            <person name="Nealson K.H."/>
            <person name="Hashimoto K."/>
            <person name="Okamoto A."/>
        </authorList>
    </citation>
    <scope>NUCLEOTIDE SEQUENCE [LARGE SCALE GENOMIC DNA]</scope>
    <source>
        <strain evidence="2 3">IS5</strain>
    </source>
</reference>
<feature type="domain" description="Putative heavy-metal chelation" evidence="1">
    <location>
        <begin position="139"/>
        <end position="219"/>
    </location>
</feature>
<dbReference type="OrthoDB" id="3596at2"/>
<dbReference type="AlphaFoldDB" id="A0A2Z6AY07"/>
<evidence type="ECO:0000259" key="1">
    <source>
        <dbReference type="Pfam" id="PF04016"/>
    </source>
</evidence>
<dbReference type="Proteomes" id="UP000269883">
    <property type="component" value="Chromosome"/>
</dbReference>
<dbReference type="RefSeq" id="WP_126378019.1">
    <property type="nucleotide sequence ID" value="NZ_AP017378.1"/>
</dbReference>
<organism evidence="2 3">
    <name type="scientific">Desulfovibrio ferrophilus</name>
    <dbReference type="NCBI Taxonomy" id="241368"/>
    <lineage>
        <taxon>Bacteria</taxon>
        <taxon>Pseudomonadati</taxon>
        <taxon>Thermodesulfobacteriota</taxon>
        <taxon>Desulfovibrionia</taxon>
        <taxon>Desulfovibrionales</taxon>
        <taxon>Desulfovibrionaceae</taxon>
        <taxon>Desulfovibrio</taxon>
    </lineage>
</organism>
<dbReference type="InterPro" id="IPR007161">
    <property type="entry name" value="DUF364"/>
</dbReference>
<dbReference type="Pfam" id="PF04016">
    <property type="entry name" value="DUF364"/>
    <property type="match status" value="1"/>
</dbReference>
<dbReference type="KEGG" id="dfl:DFE_1426"/>
<accession>A0A2Z6AY07</accession>
<gene>
    <name evidence="2" type="ORF">DFE_1426</name>
</gene>
<dbReference type="EMBL" id="AP017378">
    <property type="protein sequence ID" value="BBD08152.1"/>
    <property type="molecule type" value="Genomic_DNA"/>
</dbReference>
<evidence type="ECO:0000313" key="2">
    <source>
        <dbReference type="EMBL" id="BBD08152.1"/>
    </source>
</evidence>